<evidence type="ECO:0000313" key="2">
    <source>
        <dbReference type="Proteomes" id="UP001172386"/>
    </source>
</evidence>
<dbReference type="Proteomes" id="UP001172386">
    <property type="component" value="Unassembled WGS sequence"/>
</dbReference>
<organism evidence="1 2">
    <name type="scientific">Neophaeococcomyces mojaviensis</name>
    <dbReference type="NCBI Taxonomy" id="3383035"/>
    <lineage>
        <taxon>Eukaryota</taxon>
        <taxon>Fungi</taxon>
        <taxon>Dikarya</taxon>
        <taxon>Ascomycota</taxon>
        <taxon>Pezizomycotina</taxon>
        <taxon>Eurotiomycetes</taxon>
        <taxon>Chaetothyriomycetidae</taxon>
        <taxon>Chaetothyriales</taxon>
        <taxon>Chaetothyriales incertae sedis</taxon>
        <taxon>Neophaeococcomyces</taxon>
    </lineage>
</organism>
<dbReference type="EMBL" id="JAPDRQ010000122">
    <property type="protein sequence ID" value="KAJ9654387.1"/>
    <property type="molecule type" value="Genomic_DNA"/>
</dbReference>
<protein>
    <submittedName>
        <fullName evidence="1">Uncharacterized protein</fullName>
    </submittedName>
</protein>
<gene>
    <name evidence="1" type="ORF">H2198_006549</name>
</gene>
<evidence type="ECO:0000313" key="1">
    <source>
        <dbReference type="EMBL" id="KAJ9654387.1"/>
    </source>
</evidence>
<sequence>MSAEANVPAPTNADPALPPSDLSASKSNEIKHSSLPISPEMPGTEGKNNAVGPIHFPSLPSDFKSVLSTTDDTVTRLSKLLKTSGGLTSFLSTLNYALYIAAYAHMAAPTRAQVLTFISKYVPGRAVPKIAPGALQPSEPSTPLLPLALTIGDLRTTLRLTSLIPMYVLLKTLIKTRNTAKDKIGHTIQLAQCLCYMGFQLLENVAHLTNKTVINTNWTNARFARLGGSARLGIWSCRSWMAGVTLEFFRLFREAQVARESGSAYSKMNQEEKREADKKWWAELFVATSWYPMAVHYSVDGGIGLNLGMVGCAGFFANLGNFLKAWEGTR</sequence>
<comment type="caution">
    <text evidence="1">The sequence shown here is derived from an EMBL/GenBank/DDBJ whole genome shotgun (WGS) entry which is preliminary data.</text>
</comment>
<proteinExistence type="predicted"/>
<keyword evidence="2" id="KW-1185">Reference proteome</keyword>
<accession>A0ACC3A2H4</accession>
<reference evidence="1" key="1">
    <citation type="submission" date="2022-10" db="EMBL/GenBank/DDBJ databases">
        <title>Culturing micro-colonial fungi from biological soil crusts in the Mojave desert and describing Neophaeococcomyces mojavensis, and introducing the new genera and species Taxawa tesnikishii.</title>
        <authorList>
            <person name="Kurbessoian T."/>
            <person name="Stajich J.E."/>
        </authorList>
    </citation>
    <scope>NUCLEOTIDE SEQUENCE</scope>
    <source>
        <strain evidence="1">JES_112</strain>
    </source>
</reference>
<name>A0ACC3A2H4_9EURO</name>